<sequence>MPLFLPGFIKTQILKNIGVIPGQDPKRKRRILCCFGQATNRRCQHLNYR</sequence>
<dbReference type="GeneID" id="14868595"/>
<proteinExistence type="predicted"/>
<keyword evidence="2" id="KW-1185">Reference proteome</keyword>
<gene>
    <name evidence="1" type="ORF">DFA_09067</name>
</gene>
<dbReference type="EMBL" id="GL883023">
    <property type="protein sequence ID" value="EGG16523.1"/>
    <property type="molecule type" value="Genomic_DNA"/>
</dbReference>
<reference evidence="2" key="1">
    <citation type="journal article" date="2011" name="Genome Res.">
        <title>Phylogeny-wide analysis of social amoeba genomes highlights ancient origins for complex intercellular communication.</title>
        <authorList>
            <person name="Heidel A.J."/>
            <person name="Lawal H.M."/>
            <person name="Felder M."/>
            <person name="Schilde C."/>
            <person name="Helps N.R."/>
            <person name="Tunggal B."/>
            <person name="Rivero F."/>
            <person name="John U."/>
            <person name="Schleicher M."/>
            <person name="Eichinger L."/>
            <person name="Platzer M."/>
            <person name="Noegel A.A."/>
            <person name="Schaap P."/>
            <person name="Gloeckner G."/>
        </authorList>
    </citation>
    <scope>NUCLEOTIDE SEQUENCE [LARGE SCALE GENOMIC DNA]</scope>
    <source>
        <strain evidence="2">SH3</strain>
    </source>
</reference>
<accession>F4Q6L3</accession>
<dbReference type="RefSeq" id="XP_004354923.1">
    <property type="nucleotide sequence ID" value="XM_004354871.1"/>
</dbReference>
<dbReference type="AlphaFoldDB" id="F4Q6L3"/>
<dbReference type="Proteomes" id="UP000007797">
    <property type="component" value="Unassembled WGS sequence"/>
</dbReference>
<dbReference type="KEGG" id="dfa:DFA_09067"/>
<evidence type="ECO:0000313" key="2">
    <source>
        <dbReference type="Proteomes" id="UP000007797"/>
    </source>
</evidence>
<organism evidence="1 2">
    <name type="scientific">Cavenderia fasciculata</name>
    <name type="common">Slime mold</name>
    <name type="synonym">Dictyostelium fasciculatum</name>
    <dbReference type="NCBI Taxonomy" id="261658"/>
    <lineage>
        <taxon>Eukaryota</taxon>
        <taxon>Amoebozoa</taxon>
        <taxon>Evosea</taxon>
        <taxon>Eumycetozoa</taxon>
        <taxon>Dictyostelia</taxon>
        <taxon>Acytosteliales</taxon>
        <taxon>Cavenderiaceae</taxon>
        <taxon>Cavenderia</taxon>
    </lineage>
</organism>
<evidence type="ECO:0000313" key="1">
    <source>
        <dbReference type="EMBL" id="EGG16523.1"/>
    </source>
</evidence>
<name>F4Q6L3_CACFS</name>
<protein>
    <submittedName>
        <fullName evidence="1">Uncharacterized protein</fullName>
    </submittedName>
</protein>